<gene>
    <name evidence="5 7" type="primary">apaH</name>
    <name evidence="7" type="ORF">VIN01S_12870</name>
</gene>
<dbReference type="EMBL" id="BJLF01000005">
    <property type="protein sequence ID" value="GEA50483.1"/>
    <property type="molecule type" value="Genomic_DNA"/>
</dbReference>
<evidence type="ECO:0000313" key="8">
    <source>
        <dbReference type="Proteomes" id="UP000318717"/>
    </source>
</evidence>
<dbReference type="InterPro" id="IPR004617">
    <property type="entry name" value="ApaH"/>
</dbReference>
<dbReference type="NCBIfam" id="TIGR00668">
    <property type="entry name" value="apaH"/>
    <property type="match status" value="1"/>
</dbReference>
<sequence>MSNYLVGDIQGCLDELLLLLEEVNFNPQQDTLWVAGDLVARGPKSLETLRFIRSMGDSAKIVLGNHDLHLIAISLGVHKAKPKDKTLPIFEADDCSELIEWLRHQPLLAEHPEFVMSHAGIYPLWTLDEARNAAQEVEKALSGDNWKKLIKKMYGNSPDIWDPLLEGMPRLRFTINAMTRMRYCYHDGRLDMDSKLPPEEVDKSKLIPWFELEQRVQLPKKAIFGHWAALMGTDSHSVIGLDTGCVWGNHMTMLRWEDKRYFTQAAL</sequence>
<dbReference type="InterPro" id="IPR029052">
    <property type="entry name" value="Metallo-depent_PP-like"/>
</dbReference>
<dbReference type="EC" id="3.6.1.41" evidence="5"/>
<accession>A0A4Y3HTK1</accession>
<evidence type="ECO:0000256" key="5">
    <source>
        <dbReference type="HAMAP-Rule" id="MF_00199"/>
    </source>
</evidence>
<dbReference type="PIRSF" id="PIRSF000903">
    <property type="entry name" value="B5n-ttraPtase_sm"/>
    <property type="match status" value="1"/>
</dbReference>
<dbReference type="PANTHER" id="PTHR40942">
    <property type="match status" value="1"/>
</dbReference>
<dbReference type="GO" id="GO:0008803">
    <property type="term" value="F:bis(5'-nucleosyl)-tetraphosphatase (symmetrical) activity"/>
    <property type="evidence" value="ECO:0007669"/>
    <property type="project" value="UniProtKB-UniRule"/>
</dbReference>
<organism evidence="7 8">
    <name type="scientific">Vibrio inusitatus NBRC 102082</name>
    <dbReference type="NCBI Taxonomy" id="1219070"/>
    <lineage>
        <taxon>Bacteria</taxon>
        <taxon>Pseudomonadati</taxon>
        <taxon>Pseudomonadota</taxon>
        <taxon>Gammaproteobacteria</taxon>
        <taxon>Vibrionales</taxon>
        <taxon>Vibrionaceae</taxon>
        <taxon>Vibrio</taxon>
    </lineage>
</organism>
<evidence type="ECO:0000259" key="6">
    <source>
        <dbReference type="Pfam" id="PF00149"/>
    </source>
</evidence>
<dbReference type="RefSeq" id="WP_141344853.1">
    <property type="nucleotide sequence ID" value="NZ_BJLF01000005.1"/>
</dbReference>
<keyword evidence="3 5" id="KW-0378">Hydrolase</keyword>
<dbReference type="NCBIfam" id="NF001204">
    <property type="entry name" value="PRK00166.1"/>
    <property type="match status" value="1"/>
</dbReference>
<dbReference type="OrthoDB" id="9807890at2"/>
<reference evidence="7 8" key="1">
    <citation type="submission" date="2019-06" db="EMBL/GenBank/DDBJ databases">
        <title>Whole genome shotgun sequence of Vibrio inusitatus NBRC 102082.</title>
        <authorList>
            <person name="Hosoyama A."/>
            <person name="Uohara A."/>
            <person name="Ohji S."/>
            <person name="Ichikawa N."/>
        </authorList>
    </citation>
    <scope>NUCLEOTIDE SEQUENCE [LARGE SCALE GENOMIC DNA]</scope>
    <source>
        <strain evidence="7 8">NBRC 102082</strain>
    </source>
</reference>
<dbReference type="Gene3D" id="3.60.21.10">
    <property type="match status" value="1"/>
</dbReference>
<dbReference type="InterPro" id="IPR004843">
    <property type="entry name" value="Calcineurin-like_PHP"/>
</dbReference>
<dbReference type="SUPFAM" id="SSF56300">
    <property type="entry name" value="Metallo-dependent phosphatases"/>
    <property type="match status" value="1"/>
</dbReference>
<dbReference type="Proteomes" id="UP000318717">
    <property type="component" value="Unassembled WGS sequence"/>
</dbReference>
<evidence type="ECO:0000256" key="4">
    <source>
        <dbReference type="ARBA" id="ARBA00049417"/>
    </source>
</evidence>
<evidence type="ECO:0000256" key="3">
    <source>
        <dbReference type="ARBA" id="ARBA00022801"/>
    </source>
</evidence>
<protein>
    <recommendedName>
        <fullName evidence="5">Bis(5'-nucleosyl)-tetraphosphatase, symmetrical</fullName>
        <ecNumber evidence="5">3.6.1.41</ecNumber>
    </recommendedName>
    <alternativeName>
        <fullName evidence="5">Ap4A hydrolase</fullName>
    </alternativeName>
    <alternativeName>
        <fullName evidence="5">Diadenosine 5',5'''-P1,P4-tetraphosphate pyrophosphohydrolase</fullName>
    </alternativeName>
    <alternativeName>
        <fullName evidence="5">Diadenosine tetraphosphatase</fullName>
    </alternativeName>
</protein>
<dbReference type="AlphaFoldDB" id="A0A4Y3HTK1"/>
<dbReference type="CDD" id="cd07422">
    <property type="entry name" value="MPP_ApaH"/>
    <property type="match status" value="1"/>
</dbReference>
<comment type="function">
    <text evidence="1 5">Hydrolyzes diadenosine 5',5'''-P1,P4-tetraphosphate to yield ADP.</text>
</comment>
<comment type="caution">
    <text evidence="7">The sequence shown here is derived from an EMBL/GenBank/DDBJ whole genome shotgun (WGS) entry which is preliminary data.</text>
</comment>
<dbReference type="PANTHER" id="PTHR40942:SF4">
    <property type="entry name" value="CYTOCHROME C5"/>
    <property type="match status" value="1"/>
</dbReference>
<keyword evidence="8" id="KW-1185">Reference proteome</keyword>
<comment type="similarity">
    <text evidence="2 5">Belongs to the Ap4A hydrolase family.</text>
</comment>
<proteinExistence type="inferred from homology"/>
<name>A0A4Y3HTK1_9VIBR</name>
<evidence type="ECO:0000256" key="2">
    <source>
        <dbReference type="ARBA" id="ARBA00005419"/>
    </source>
</evidence>
<comment type="catalytic activity">
    <reaction evidence="4 5">
        <text>P(1),P(4)-bis(5'-adenosyl) tetraphosphate + H2O = 2 ADP + 2 H(+)</text>
        <dbReference type="Rhea" id="RHEA:24252"/>
        <dbReference type="ChEBI" id="CHEBI:15377"/>
        <dbReference type="ChEBI" id="CHEBI:15378"/>
        <dbReference type="ChEBI" id="CHEBI:58141"/>
        <dbReference type="ChEBI" id="CHEBI:456216"/>
        <dbReference type="EC" id="3.6.1.41"/>
    </reaction>
</comment>
<dbReference type="Pfam" id="PF00149">
    <property type="entry name" value="Metallophos"/>
    <property type="match status" value="1"/>
</dbReference>
<feature type="domain" description="Calcineurin-like phosphoesterase" evidence="6">
    <location>
        <begin position="5"/>
        <end position="161"/>
    </location>
</feature>
<evidence type="ECO:0000256" key="1">
    <source>
        <dbReference type="ARBA" id="ARBA00003413"/>
    </source>
</evidence>
<evidence type="ECO:0000313" key="7">
    <source>
        <dbReference type="EMBL" id="GEA50483.1"/>
    </source>
</evidence>
<dbReference type="HAMAP" id="MF_00199">
    <property type="entry name" value="ApaH"/>
    <property type="match status" value="1"/>
</dbReference>